<dbReference type="GO" id="GO:0004867">
    <property type="term" value="F:serine-type endopeptidase inhibitor activity"/>
    <property type="evidence" value="ECO:0007669"/>
    <property type="project" value="InterPro"/>
</dbReference>
<organism evidence="3 4">
    <name type="scientific">Myripristis murdjan</name>
    <name type="common">pinecone soldierfish</name>
    <dbReference type="NCBI Taxonomy" id="586833"/>
    <lineage>
        <taxon>Eukaryota</taxon>
        <taxon>Metazoa</taxon>
        <taxon>Chordata</taxon>
        <taxon>Craniata</taxon>
        <taxon>Vertebrata</taxon>
        <taxon>Euteleostomi</taxon>
        <taxon>Actinopterygii</taxon>
        <taxon>Neopterygii</taxon>
        <taxon>Teleostei</taxon>
        <taxon>Neoteleostei</taxon>
        <taxon>Acanthomorphata</taxon>
        <taxon>Holocentriformes</taxon>
        <taxon>Holocentridae</taxon>
        <taxon>Myripristis</taxon>
    </lineage>
</organism>
<dbReference type="PROSITE" id="PS50279">
    <property type="entry name" value="BPTI_KUNITZ_2"/>
    <property type="match status" value="1"/>
</dbReference>
<dbReference type="InterPro" id="IPR036880">
    <property type="entry name" value="Kunitz_BPTI_sf"/>
</dbReference>
<evidence type="ECO:0000256" key="1">
    <source>
        <dbReference type="ARBA" id="ARBA00023157"/>
    </source>
</evidence>
<dbReference type="InterPro" id="IPR050098">
    <property type="entry name" value="TFPI/VKTCI-like"/>
</dbReference>
<dbReference type="PANTHER" id="PTHR10083">
    <property type="entry name" value="KUNITZ-TYPE PROTEASE INHIBITOR-RELATED"/>
    <property type="match status" value="1"/>
</dbReference>
<keyword evidence="4" id="KW-1185">Reference proteome</keyword>
<reference evidence="3" key="2">
    <citation type="submission" date="2025-08" db="UniProtKB">
        <authorList>
            <consortium name="Ensembl"/>
        </authorList>
    </citation>
    <scope>IDENTIFICATION</scope>
</reference>
<dbReference type="GeneTree" id="ENSGT01030000234953"/>
<dbReference type="InParanoid" id="A0A667YQZ0"/>
<reference evidence="3" key="3">
    <citation type="submission" date="2025-09" db="UniProtKB">
        <authorList>
            <consortium name="Ensembl"/>
        </authorList>
    </citation>
    <scope>IDENTIFICATION</scope>
</reference>
<evidence type="ECO:0000259" key="2">
    <source>
        <dbReference type="PROSITE" id="PS50279"/>
    </source>
</evidence>
<dbReference type="GO" id="GO:0005615">
    <property type="term" value="C:extracellular space"/>
    <property type="evidence" value="ECO:0007669"/>
    <property type="project" value="TreeGrafter"/>
</dbReference>
<dbReference type="SUPFAM" id="SSF57362">
    <property type="entry name" value="BPTI-like"/>
    <property type="match status" value="1"/>
</dbReference>
<proteinExistence type="predicted"/>
<dbReference type="CDD" id="cd00109">
    <property type="entry name" value="Kunitz-type"/>
    <property type="match status" value="1"/>
</dbReference>
<dbReference type="Gene3D" id="4.10.410.10">
    <property type="entry name" value="Pancreatic trypsin inhibitor Kunitz domain"/>
    <property type="match status" value="1"/>
</dbReference>
<sequence>MPLFPQRLHRGGFNTATDNCCSSFPETQACHFPHTKGQCSGQYLRYYYDSVHDKCKKFLYTGCVGNGNRFFDQVIQHAADLSSTCVKAITVLISLYCPSF</sequence>
<name>A0A667YQZ0_9TELE</name>
<feature type="domain" description="BPTI/Kunitz inhibitor" evidence="2">
    <location>
        <begin position="30"/>
        <end position="70"/>
    </location>
</feature>
<dbReference type="Proteomes" id="UP000472263">
    <property type="component" value="Chromosome 6"/>
</dbReference>
<dbReference type="InterPro" id="IPR002223">
    <property type="entry name" value="Kunitz_BPTI"/>
</dbReference>
<dbReference type="PANTHER" id="PTHR10083:SF373">
    <property type="entry name" value="SERINE PEPTIDASE INHIBITOR, KUNITZ TYPE, 2"/>
    <property type="match status" value="1"/>
</dbReference>
<dbReference type="SMART" id="SM00131">
    <property type="entry name" value="KU"/>
    <property type="match status" value="1"/>
</dbReference>
<accession>A0A667YQZ0</accession>
<keyword evidence="1" id="KW-1015">Disulfide bond</keyword>
<evidence type="ECO:0000313" key="3">
    <source>
        <dbReference type="Ensembl" id="ENSMMDP00005023521.1"/>
    </source>
</evidence>
<dbReference type="Ensembl" id="ENSMMDT00005024030.1">
    <property type="protein sequence ID" value="ENSMMDP00005023521.1"/>
    <property type="gene ID" value="ENSMMDG00005011342.1"/>
</dbReference>
<dbReference type="AlphaFoldDB" id="A0A667YQZ0"/>
<protein>
    <recommendedName>
        <fullName evidence="2">BPTI/Kunitz inhibitor domain-containing protein</fullName>
    </recommendedName>
</protein>
<dbReference type="Pfam" id="PF00014">
    <property type="entry name" value="Kunitz_BPTI"/>
    <property type="match status" value="1"/>
</dbReference>
<reference evidence="3" key="1">
    <citation type="submission" date="2019-06" db="EMBL/GenBank/DDBJ databases">
        <authorList>
            <consortium name="Wellcome Sanger Institute Data Sharing"/>
        </authorList>
    </citation>
    <scope>NUCLEOTIDE SEQUENCE [LARGE SCALE GENOMIC DNA]</scope>
</reference>
<evidence type="ECO:0000313" key="4">
    <source>
        <dbReference type="Proteomes" id="UP000472263"/>
    </source>
</evidence>